<sequence length="78" mass="8567">MAPSSETATVRVLCPKLVLSKNQPGTLQWLIGSPFFPPFTVVSTFRCIHHSPDFEQESGKEKAVFYTGLGISSYGSME</sequence>
<reference evidence="1 2" key="1">
    <citation type="submission" date="2022-03" db="EMBL/GenBank/DDBJ databases">
        <authorList>
            <person name="Nunn A."/>
            <person name="Chopra R."/>
            <person name="Nunn A."/>
            <person name="Contreras Garrido A."/>
        </authorList>
    </citation>
    <scope>NUCLEOTIDE SEQUENCE [LARGE SCALE GENOMIC DNA]</scope>
</reference>
<proteinExistence type="predicted"/>
<organism evidence="1 2">
    <name type="scientific">Thlaspi arvense</name>
    <name type="common">Field penny-cress</name>
    <dbReference type="NCBI Taxonomy" id="13288"/>
    <lineage>
        <taxon>Eukaryota</taxon>
        <taxon>Viridiplantae</taxon>
        <taxon>Streptophyta</taxon>
        <taxon>Embryophyta</taxon>
        <taxon>Tracheophyta</taxon>
        <taxon>Spermatophyta</taxon>
        <taxon>Magnoliopsida</taxon>
        <taxon>eudicotyledons</taxon>
        <taxon>Gunneridae</taxon>
        <taxon>Pentapetalae</taxon>
        <taxon>rosids</taxon>
        <taxon>malvids</taxon>
        <taxon>Brassicales</taxon>
        <taxon>Brassicaceae</taxon>
        <taxon>Thlaspideae</taxon>
        <taxon>Thlaspi</taxon>
    </lineage>
</organism>
<accession>A0AAU9SJS5</accession>
<evidence type="ECO:0000313" key="2">
    <source>
        <dbReference type="Proteomes" id="UP000836841"/>
    </source>
</evidence>
<evidence type="ECO:0000313" key="1">
    <source>
        <dbReference type="EMBL" id="CAH2064870.1"/>
    </source>
</evidence>
<dbReference type="Proteomes" id="UP000836841">
    <property type="component" value="Chromosome 5"/>
</dbReference>
<dbReference type="EMBL" id="OU466861">
    <property type="protein sequence ID" value="CAH2064870.1"/>
    <property type="molecule type" value="Genomic_DNA"/>
</dbReference>
<gene>
    <name evidence="1" type="ORF">TAV2_LOCUS16676</name>
</gene>
<name>A0AAU9SJS5_THLAR</name>
<dbReference type="AlphaFoldDB" id="A0AAU9SJS5"/>
<keyword evidence="2" id="KW-1185">Reference proteome</keyword>
<protein>
    <submittedName>
        <fullName evidence="1">Uncharacterized protein</fullName>
    </submittedName>
</protein>